<dbReference type="GO" id="GO:0009435">
    <property type="term" value="P:NAD+ biosynthetic process"/>
    <property type="evidence" value="ECO:0007669"/>
    <property type="project" value="UniProtKB-UniRule"/>
</dbReference>
<dbReference type="InterPro" id="IPR020626">
    <property type="entry name" value="Asp_DH_prok"/>
</dbReference>
<dbReference type="GO" id="GO:0016639">
    <property type="term" value="F:oxidoreductase activity, acting on the CH-NH2 group of donors, NAD or NADP as acceptor"/>
    <property type="evidence" value="ECO:0007669"/>
    <property type="project" value="UniProtKB-UniRule"/>
</dbReference>
<comment type="function">
    <text evidence="6">Specifically catalyzes the NAD or NADP-dependent dehydrogenation of L-aspartate to iminoaspartate.</text>
</comment>
<comment type="miscellaneous">
    <text evidence="6">The iminoaspartate product is unstable in aqueous solution and can decompose to oxaloacetate and ammonia.</text>
</comment>
<feature type="domain" description="Aspartate dehydrogenase" evidence="7">
    <location>
        <begin position="143"/>
        <end position="228"/>
    </location>
</feature>
<dbReference type="Gene3D" id="3.30.360.10">
    <property type="entry name" value="Dihydrodipicolinate Reductase, domain 2"/>
    <property type="match status" value="1"/>
</dbReference>
<dbReference type="Pfam" id="PF03447">
    <property type="entry name" value="NAD_binding_3"/>
    <property type="match status" value="1"/>
</dbReference>
<dbReference type="Proteomes" id="UP001165135">
    <property type="component" value="Unassembled WGS sequence"/>
</dbReference>
<keyword evidence="2 6" id="KW-0662">Pyridine nucleotide biosynthesis</keyword>
<comment type="catalytic activity">
    <reaction evidence="6">
        <text>L-aspartate + NAD(+) + H2O = oxaloacetate + NH4(+) + NADH + H(+)</text>
        <dbReference type="Rhea" id="RHEA:11788"/>
        <dbReference type="ChEBI" id="CHEBI:15377"/>
        <dbReference type="ChEBI" id="CHEBI:15378"/>
        <dbReference type="ChEBI" id="CHEBI:16452"/>
        <dbReference type="ChEBI" id="CHEBI:28938"/>
        <dbReference type="ChEBI" id="CHEBI:29991"/>
        <dbReference type="ChEBI" id="CHEBI:57540"/>
        <dbReference type="ChEBI" id="CHEBI:57945"/>
        <dbReference type="EC" id="1.4.1.21"/>
    </reaction>
</comment>
<dbReference type="PIRSF" id="PIRSF005227">
    <property type="entry name" value="Asp_dh_NAD_syn"/>
    <property type="match status" value="1"/>
</dbReference>
<name>A0A9W6RLA0_9ACTN</name>
<accession>A0A9W6RLA0</accession>
<evidence type="ECO:0000256" key="1">
    <source>
        <dbReference type="ARBA" id="ARBA00008331"/>
    </source>
</evidence>
<dbReference type="GO" id="GO:0050661">
    <property type="term" value="F:NADP binding"/>
    <property type="evidence" value="ECO:0007669"/>
    <property type="project" value="UniProtKB-UniRule"/>
</dbReference>
<evidence type="ECO:0000256" key="2">
    <source>
        <dbReference type="ARBA" id="ARBA00022642"/>
    </source>
</evidence>
<reference evidence="9" key="1">
    <citation type="submission" date="2023-03" db="EMBL/GenBank/DDBJ databases">
        <title>Actinoallomurus iriomotensis NBRC 103681.</title>
        <authorList>
            <person name="Ichikawa N."/>
            <person name="Sato H."/>
            <person name="Tonouchi N."/>
        </authorList>
    </citation>
    <scope>NUCLEOTIDE SEQUENCE</scope>
    <source>
        <strain evidence="9">NBRC 103681</strain>
    </source>
</reference>
<evidence type="ECO:0000313" key="10">
    <source>
        <dbReference type="Proteomes" id="UP001165135"/>
    </source>
</evidence>
<comment type="pathway">
    <text evidence="6">Cofactor biosynthesis; NAD(+) biosynthesis; iminoaspartate from L-aspartate (dehydrogenase route): step 1/1.</text>
</comment>
<dbReference type="InterPro" id="IPR002811">
    <property type="entry name" value="Asp_DH"/>
</dbReference>
<evidence type="ECO:0000256" key="6">
    <source>
        <dbReference type="HAMAP-Rule" id="MF_01265"/>
    </source>
</evidence>
<evidence type="ECO:0000256" key="5">
    <source>
        <dbReference type="ARBA" id="ARBA00023027"/>
    </source>
</evidence>
<keyword evidence="3 6" id="KW-0521">NADP</keyword>
<feature type="binding site" evidence="6">
    <location>
        <position position="164"/>
    </location>
    <ligand>
        <name>NAD(+)</name>
        <dbReference type="ChEBI" id="CHEBI:57540"/>
    </ligand>
</feature>
<comment type="catalytic activity">
    <reaction evidence="6">
        <text>L-aspartate + NADP(+) + H2O = oxaloacetate + NH4(+) + NADPH + H(+)</text>
        <dbReference type="Rhea" id="RHEA:11784"/>
        <dbReference type="ChEBI" id="CHEBI:15377"/>
        <dbReference type="ChEBI" id="CHEBI:15378"/>
        <dbReference type="ChEBI" id="CHEBI:16452"/>
        <dbReference type="ChEBI" id="CHEBI:28938"/>
        <dbReference type="ChEBI" id="CHEBI:29991"/>
        <dbReference type="ChEBI" id="CHEBI:57783"/>
        <dbReference type="ChEBI" id="CHEBI:58349"/>
        <dbReference type="EC" id="1.4.1.21"/>
    </reaction>
</comment>
<dbReference type="AlphaFoldDB" id="A0A9W6RLA0"/>
<proteinExistence type="inferred from homology"/>
<dbReference type="SUPFAM" id="SSF51735">
    <property type="entry name" value="NAD(P)-binding Rossmann-fold domains"/>
    <property type="match status" value="1"/>
</dbReference>
<feature type="active site" evidence="6">
    <location>
        <position position="194"/>
    </location>
</feature>
<keyword evidence="4 6" id="KW-0560">Oxidoreductase</keyword>
<comment type="similarity">
    <text evidence="1 6">Belongs to the L-aspartate dehydrogenase family.</text>
</comment>
<sequence>MGEVTRVAVVGRGSIGGVVIRALESGEVPGARLTAVVDLGDSLDDALAVADLVVECAGQRALAELGPRVVAAGKDLLVVSIGALTDDALHERLRGGPGRLFLTSGAIGGLDLLRAAALMAPLEKVRIVTTKKPATLGVPHAAEPVEVMRGPAREVAAAFPKSTNVAAAVALAAGSFDVVEAVVVADPAATLTSHVITASGPAGDYRFEIRNRPSEQNPASSQVVPHAVLATLRDIVR</sequence>
<dbReference type="GO" id="GO:0051287">
    <property type="term" value="F:NAD binding"/>
    <property type="evidence" value="ECO:0007669"/>
    <property type="project" value="UniProtKB-UniRule"/>
</dbReference>
<dbReference type="SUPFAM" id="SSF55347">
    <property type="entry name" value="Glyceraldehyde-3-phosphate dehydrogenase-like, C-terminal domain"/>
    <property type="match status" value="1"/>
</dbReference>
<gene>
    <name evidence="6 9" type="primary">nadX</name>
    <name evidence="9" type="ORF">Airi01_060300</name>
</gene>
<evidence type="ECO:0000313" key="9">
    <source>
        <dbReference type="EMBL" id="GLY77763.1"/>
    </source>
</evidence>
<dbReference type="Gene3D" id="3.40.50.720">
    <property type="entry name" value="NAD(P)-binding Rossmann-like Domain"/>
    <property type="match status" value="1"/>
</dbReference>
<dbReference type="GO" id="GO:0033735">
    <property type="term" value="F:aspartate dehydrogenase [NAD(P)+] activity"/>
    <property type="evidence" value="ECO:0007669"/>
    <property type="project" value="UniProtKB-EC"/>
</dbReference>
<feature type="binding site" evidence="6">
    <location>
        <position position="106"/>
    </location>
    <ligand>
        <name>NAD(+)</name>
        <dbReference type="ChEBI" id="CHEBI:57540"/>
    </ligand>
</feature>
<dbReference type="PANTHER" id="PTHR31873">
    <property type="entry name" value="L-ASPARTATE DEHYDROGENASE-RELATED"/>
    <property type="match status" value="1"/>
</dbReference>
<organism evidence="9 10">
    <name type="scientific">Actinoallomurus iriomotensis</name>
    <dbReference type="NCBI Taxonomy" id="478107"/>
    <lineage>
        <taxon>Bacteria</taxon>
        <taxon>Bacillati</taxon>
        <taxon>Actinomycetota</taxon>
        <taxon>Actinomycetes</taxon>
        <taxon>Streptosporangiales</taxon>
        <taxon>Thermomonosporaceae</taxon>
        <taxon>Actinoallomurus</taxon>
    </lineage>
</organism>
<dbReference type="Pfam" id="PF01958">
    <property type="entry name" value="Asp_DH_C"/>
    <property type="match status" value="1"/>
</dbReference>
<dbReference type="EMBL" id="BSTJ01000008">
    <property type="protein sequence ID" value="GLY77763.1"/>
    <property type="molecule type" value="Genomic_DNA"/>
</dbReference>
<comment type="caution">
    <text evidence="9">The sequence shown here is derived from an EMBL/GenBank/DDBJ whole genome shotgun (WGS) entry which is preliminary data.</text>
</comment>
<evidence type="ECO:0000256" key="3">
    <source>
        <dbReference type="ARBA" id="ARBA00022857"/>
    </source>
</evidence>
<evidence type="ECO:0000259" key="8">
    <source>
        <dbReference type="Pfam" id="PF03447"/>
    </source>
</evidence>
<dbReference type="InterPro" id="IPR036291">
    <property type="entry name" value="NAD(P)-bd_dom_sf"/>
</dbReference>
<dbReference type="PANTHER" id="PTHR31873:SF6">
    <property type="entry name" value="ASPARTATE DEHYDROGENASE DOMAIN-CONTAINING PROTEIN"/>
    <property type="match status" value="1"/>
</dbReference>
<protein>
    <recommendedName>
        <fullName evidence="6">L-aspartate dehydrogenase</fullName>
        <ecNumber evidence="6">1.4.1.21</ecNumber>
    </recommendedName>
</protein>
<dbReference type="EC" id="1.4.1.21" evidence="6"/>
<evidence type="ECO:0000259" key="7">
    <source>
        <dbReference type="Pfam" id="PF01958"/>
    </source>
</evidence>
<feature type="domain" description="Aspartate/homoserine dehydrogenase NAD-binding" evidence="8">
    <location>
        <begin position="36"/>
        <end position="94"/>
    </location>
</feature>
<keyword evidence="5 6" id="KW-0520">NAD</keyword>
<dbReference type="InterPro" id="IPR011182">
    <property type="entry name" value="L-Asp_DH"/>
</dbReference>
<dbReference type="InterPro" id="IPR005106">
    <property type="entry name" value="Asp/hSer_DH_NAD-bd"/>
</dbReference>
<evidence type="ECO:0000256" key="4">
    <source>
        <dbReference type="ARBA" id="ARBA00023002"/>
    </source>
</evidence>
<dbReference type="HAMAP" id="MF_01265">
    <property type="entry name" value="NadX"/>
    <property type="match status" value="1"/>
</dbReference>